<dbReference type="Gene3D" id="2.60.40.420">
    <property type="entry name" value="Cupredoxins - blue copper proteins"/>
    <property type="match status" value="1"/>
</dbReference>
<proteinExistence type="predicted"/>
<dbReference type="InterPro" id="IPR034242">
    <property type="entry name" value="MauL"/>
</dbReference>
<dbReference type="EMBL" id="JBHTMN010000003">
    <property type="protein sequence ID" value="MFD1382117.1"/>
    <property type="molecule type" value="Genomic_DNA"/>
</dbReference>
<evidence type="ECO:0000313" key="3">
    <source>
        <dbReference type="Proteomes" id="UP001597059"/>
    </source>
</evidence>
<feature type="signal peptide" evidence="1">
    <location>
        <begin position="1"/>
        <end position="21"/>
    </location>
</feature>
<gene>
    <name evidence="2" type="ORF">ACFQ45_01980</name>
</gene>
<accession>A0ABW4AW37</accession>
<organism evidence="2 3">
    <name type="scientific">Rhodanobacter aciditrophus</name>
    <dbReference type="NCBI Taxonomy" id="1623218"/>
    <lineage>
        <taxon>Bacteria</taxon>
        <taxon>Pseudomonadati</taxon>
        <taxon>Pseudomonadota</taxon>
        <taxon>Gammaproteobacteria</taxon>
        <taxon>Lysobacterales</taxon>
        <taxon>Rhodanobacteraceae</taxon>
        <taxon>Rhodanobacter</taxon>
    </lineage>
</organism>
<comment type="caution">
    <text evidence="2">The sequence shown here is derived from an EMBL/GenBank/DDBJ whole genome shotgun (WGS) entry which is preliminary data.</text>
</comment>
<dbReference type="CDD" id="cd04221">
    <property type="entry name" value="MauL"/>
    <property type="match status" value="1"/>
</dbReference>
<reference evidence="3" key="1">
    <citation type="journal article" date="2019" name="Int. J. Syst. Evol. Microbiol.">
        <title>The Global Catalogue of Microorganisms (GCM) 10K type strain sequencing project: providing services to taxonomists for standard genome sequencing and annotation.</title>
        <authorList>
            <consortium name="The Broad Institute Genomics Platform"/>
            <consortium name="The Broad Institute Genome Sequencing Center for Infectious Disease"/>
            <person name="Wu L."/>
            <person name="Ma J."/>
        </authorList>
    </citation>
    <scope>NUCLEOTIDE SEQUENCE [LARGE SCALE GENOMIC DNA]</scope>
    <source>
        <strain evidence="3">JCM 30774</strain>
    </source>
</reference>
<protein>
    <submittedName>
        <fullName evidence="2">Methylamine utilization protein</fullName>
    </submittedName>
</protein>
<evidence type="ECO:0000313" key="2">
    <source>
        <dbReference type="EMBL" id="MFD1382117.1"/>
    </source>
</evidence>
<evidence type="ECO:0000256" key="1">
    <source>
        <dbReference type="SAM" id="SignalP"/>
    </source>
</evidence>
<dbReference type="InterPro" id="IPR008972">
    <property type="entry name" value="Cupredoxin"/>
</dbReference>
<keyword evidence="3" id="KW-1185">Reference proteome</keyword>
<keyword evidence="1" id="KW-0732">Signal</keyword>
<name>A0ABW4AW37_9GAMM</name>
<dbReference type="SUPFAM" id="SSF49503">
    <property type="entry name" value="Cupredoxins"/>
    <property type="match status" value="1"/>
</dbReference>
<feature type="chain" id="PRO_5045379335" evidence="1">
    <location>
        <begin position="22"/>
        <end position="202"/>
    </location>
</feature>
<dbReference type="Proteomes" id="UP001597059">
    <property type="component" value="Unassembled WGS sequence"/>
</dbReference>
<sequence>MVKGRIVSALCACAMSSSIWAADIQITVLGSGGEPLENAVVFLKSDALIKQAKPQTGVTMAQQDRAFIPGLQVVTKGSAISFPNQDDVRHHVYSFSPAKTFELKLYIGKPKDPVVFDQEGIVELGCNIHDTMLAWVLVTNTSVYGKTDANGLVTFSGQPSDTYDVDVWHRSFPYGAPFETAQVALGKTDVTQTIRLDSGSSF</sequence>
<dbReference type="RefSeq" id="WP_377364787.1">
    <property type="nucleotide sequence ID" value="NZ_JBHTMN010000003.1"/>
</dbReference>